<sequence>MIWSGEERKRERRARGSSPRCPRRREGLGRWSATVNGVRWRRSWTAATLGQGSRNRGDATR</sequence>
<dbReference type="AlphaFoldDB" id="A0A0A9BY18"/>
<feature type="region of interest" description="Disordered" evidence="1">
    <location>
        <begin position="1"/>
        <end position="29"/>
    </location>
</feature>
<reference evidence="2" key="2">
    <citation type="journal article" date="2015" name="Data Brief">
        <title>Shoot transcriptome of the giant reed, Arundo donax.</title>
        <authorList>
            <person name="Barrero R.A."/>
            <person name="Guerrero F.D."/>
            <person name="Moolhuijzen P."/>
            <person name="Goolsby J.A."/>
            <person name="Tidwell J."/>
            <person name="Bellgard S.E."/>
            <person name="Bellgard M.I."/>
        </authorList>
    </citation>
    <scope>NUCLEOTIDE SEQUENCE</scope>
    <source>
        <tissue evidence="2">Shoot tissue taken approximately 20 cm above the soil surface</tissue>
    </source>
</reference>
<dbReference type="EMBL" id="GBRH01229694">
    <property type="protein sequence ID" value="JAD68201.1"/>
    <property type="molecule type" value="Transcribed_RNA"/>
</dbReference>
<evidence type="ECO:0000256" key="1">
    <source>
        <dbReference type="SAM" id="MobiDB-lite"/>
    </source>
</evidence>
<organism evidence="2">
    <name type="scientific">Arundo donax</name>
    <name type="common">Giant reed</name>
    <name type="synonym">Donax arundinaceus</name>
    <dbReference type="NCBI Taxonomy" id="35708"/>
    <lineage>
        <taxon>Eukaryota</taxon>
        <taxon>Viridiplantae</taxon>
        <taxon>Streptophyta</taxon>
        <taxon>Embryophyta</taxon>
        <taxon>Tracheophyta</taxon>
        <taxon>Spermatophyta</taxon>
        <taxon>Magnoliopsida</taxon>
        <taxon>Liliopsida</taxon>
        <taxon>Poales</taxon>
        <taxon>Poaceae</taxon>
        <taxon>PACMAD clade</taxon>
        <taxon>Arundinoideae</taxon>
        <taxon>Arundineae</taxon>
        <taxon>Arundo</taxon>
    </lineage>
</organism>
<protein>
    <submittedName>
        <fullName evidence="2">Uncharacterized protein</fullName>
    </submittedName>
</protein>
<accession>A0A0A9BY18</accession>
<name>A0A0A9BY18_ARUDO</name>
<reference evidence="2" key="1">
    <citation type="submission" date="2014-09" db="EMBL/GenBank/DDBJ databases">
        <authorList>
            <person name="Magalhaes I.L.F."/>
            <person name="Oliveira U."/>
            <person name="Santos F.R."/>
            <person name="Vidigal T.H.D.A."/>
            <person name="Brescovit A.D."/>
            <person name="Santos A.J."/>
        </authorList>
    </citation>
    <scope>NUCLEOTIDE SEQUENCE</scope>
    <source>
        <tissue evidence="2">Shoot tissue taken approximately 20 cm above the soil surface</tissue>
    </source>
</reference>
<proteinExistence type="predicted"/>
<evidence type="ECO:0000313" key="2">
    <source>
        <dbReference type="EMBL" id="JAD68201.1"/>
    </source>
</evidence>